<organism evidence="1 2">
    <name type="scientific">Cyclospora cayetanensis</name>
    <dbReference type="NCBI Taxonomy" id="88456"/>
    <lineage>
        <taxon>Eukaryota</taxon>
        <taxon>Sar</taxon>
        <taxon>Alveolata</taxon>
        <taxon>Apicomplexa</taxon>
        <taxon>Conoidasida</taxon>
        <taxon>Coccidia</taxon>
        <taxon>Eucoccidiorida</taxon>
        <taxon>Eimeriorina</taxon>
        <taxon>Eimeriidae</taxon>
        <taxon>Cyclospora</taxon>
    </lineage>
</organism>
<dbReference type="Proteomes" id="UP000095192">
    <property type="component" value="Unassembled WGS sequence"/>
</dbReference>
<proteinExistence type="predicted"/>
<sequence>MTGDLSKPHEFLPPFELSHQEFFEIARLMEASRRRKVLKNPQPFDIVCAEWGRWFKVNYWVHCTANTYVALRQLPSYAYTSLRFSVSHSVTRVLQVYTVGDTPLTLGKSAHYDDS</sequence>
<comment type="caution">
    <text evidence="1">The sequence shown here is derived from an EMBL/GenBank/DDBJ whole genome shotgun (WGS) entry which is preliminary data.</text>
</comment>
<evidence type="ECO:0000313" key="1">
    <source>
        <dbReference type="EMBL" id="OEH78732.1"/>
    </source>
</evidence>
<dbReference type="InParanoid" id="A0A1D3D5K4"/>
<keyword evidence="2" id="KW-1185">Reference proteome</keyword>
<protein>
    <submittedName>
        <fullName evidence="1">Uncharacterized protein</fullName>
    </submittedName>
</protein>
<dbReference type="EMBL" id="JROU02000645">
    <property type="protein sequence ID" value="OEH78732.1"/>
    <property type="molecule type" value="Genomic_DNA"/>
</dbReference>
<name>A0A1D3D5K4_9EIME</name>
<dbReference type="AlphaFoldDB" id="A0A1D3D5K4"/>
<accession>A0A1D3D5K4</accession>
<gene>
    <name evidence="1" type="ORF">cyc_01655</name>
</gene>
<evidence type="ECO:0000313" key="2">
    <source>
        <dbReference type="Proteomes" id="UP000095192"/>
    </source>
</evidence>
<dbReference type="VEuPathDB" id="ToxoDB:cyc_01655"/>
<reference evidence="1 2" key="1">
    <citation type="journal article" date="2016" name="BMC Genomics">
        <title>Comparative genomics reveals Cyclospora cayetanensis possesses coccidia-like metabolism and invasion components but unique surface antigens.</title>
        <authorList>
            <person name="Liu S."/>
            <person name="Wang L."/>
            <person name="Zheng H."/>
            <person name="Xu Z."/>
            <person name="Roellig D.M."/>
            <person name="Li N."/>
            <person name="Frace M.A."/>
            <person name="Tang K."/>
            <person name="Arrowood M.J."/>
            <person name="Moss D.M."/>
            <person name="Zhang L."/>
            <person name="Feng Y."/>
            <person name="Xiao L."/>
        </authorList>
    </citation>
    <scope>NUCLEOTIDE SEQUENCE [LARGE SCALE GENOMIC DNA]</scope>
    <source>
        <strain evidence="1 2">CHN_HEN01</strain>
    </source>
</reference>